<dbReference type="Proteomes" id="UP001157017">
    <property type="component" value="Unassembled WGS sequence"/>
</dbReference>
<dbReference type="EMBL" id="BSUZ01000001">
    <property type="protein sequence ID" value="GMA85948.1"/>
    <property type="molecule type" value="Genomic_DNA"/>
</dbReference>
<gene>
    <name evidence="2" type="ORF">GCM10025868_11980</name>
</gene>
<evidence type="ECO:0008006" key="4">
    <source>
        <dbReference type="Google" id="ProtNLM"/>
    </source>
</evidence>
<name>A0ABQ6JCQ5_9ACTN</name>
<evidence type="ECO:0000313" key="3">
    <source>
        <dbReference type="Proteomes" id="UP001157017"/>
    </source>
</evidence>
<evidence type="ECO:0000313" key="2">
    <source>
        <dbReference type="EMBL" id="GMA85948.1"/>
    </source>
</evidence>
<organism evidence="2 3">
    <name type="scientific">Angustibacter aerolatus</name>
    <dbReference type="NCBI Taxonomy" id="1162965"/>
    <lineage>
        <taxon>Bacteria</taxon>
        <taxon>Bacillati</taxon>
        <taxon>Actinomycetota</taxon>
        <taxon>Actinomycetes</taxon>
        <taxon>Kineosporiales</taxon>
        <taxon>Kineosporiaceae</taxon>
    </lineage>
</organism>
<keyword evidence="3" id="KW-1185">Reference proteome</keyword>
<protein>
    <recommendedName>
        <fullName evidence="4">DUF5666 domain-containing protein</fullName>
    </recommendedName>
</protein>
<evidence type="ECO:0000256" key="1">
    <source>
        <dbReference type="SAM" id="MobiDB-lite"/>
    </source>
</evidence>
<comment type="caution">
    <text evidence="2">The sequence shown here is derived from an EMBL/GenBank/DDBJ whole genome shotgun (WGS) entry which is preliminary data.</text>
</comment>
<proteinExistence type="predicted"/>
<accession>A0ABQ6JCQ5</accession>
<feature type="compositionally biased region" description="Basic residues" evidence="1">
    <location>
        <begin position="140"/>
        <end position="154"/>
    </location>
</feature>
<feature type="region of interest" description="Disordered" evidence="1">
    <location>
        <begin position="80"/>
        <end position="154"/>
    </location>
</feature>
<reference evidence="3" key="1">
    <citation type="journal article" date="2019" name="Int. J. Syst. Evol. Microbiol.">
        <title>The Global Catalogue of Microorganisms (GCM) 10K type strain sequencing project: providing services to taxonomists for standard genome sequencing and annotation.</title>
        <authorList>
            <consortium name="The Broad Institute Genomics Platform"/>
            <consortium name="The Broad Institute Genome Sequencing Center for Infectious Disease"/>
            <person name="Wu L."/>
            <person name="Ma J."/>
        </authorList>
    </citation>
    <scope>NUCLEOTIDE SEQUENCE [LARGE SCALE GENOMIC DNA]</scope>
    <source>
        <strain evidence="3">NBRC 108730</strain>
    </source>
</reference>
<feature type="compositionally biased region" description="Basic residues" evidence="1">
    <location>
        <begin position="117"/>
        <end position="133"/>
    </location>
</feature>
<sequence length="154" mass="16294">MSVTAAACTPALAAESGADESYYGDPVTVSGTLTRTLGGDDVSIANAAVQVQEVVAGGRTVTLGTVRTGDDGELVARGASHGVRDAARHPARRAGLAGDLRRGRRPRRRAALDRAVRGGRHPLGRVRRRRRRDRHDATGRGHRRAPRPRCHGAG</sequence>